<comment type="caution">
    <text evidence="7">The sequence shown here is derived from an EMBL/GenBank/DDBJ whole genome shotgun (WGS) entry which is preliminary data.</text>
</comment>
<gene>
    <name evidence="7" type="ORF">PCG10_002008</name>
</gene>
<accession>A0A9P5GC84</accession>
<keyword evidence="3" id="KW-0238">DNA-binding</keyword>
<evidence type="ECO:0000256" key="3">
    <source>
        <dbReference type="ARBA" id="ARBA00023125"/>
    </source>
</evidence>
<evidence type="ECO:0000256" key="5">
    <source>
        <dbReference type="ARBA" id="ARBA00023242"/>
    </source>
</evidence>
<keyword evidence="2" id="KW-0805">Transcription regulation</keyword>
<reference evidence="7" key="1">
    <citation type="submission" date="2020-02" db="EMBL/GenBank/DDBJ databases">
        <authorList>
            <person name="Lichtner F.J."/>
        </authorList>
    </citation>
    <scope>NUCLEOTIDE SEQUENCE</scope>
    <source>
        <strain evidence="7">G10</strain>
    </source>
</reference>
<evidence type="ECO:0000256" key="1">
    <source>
        <dbReference type="ARBA" id="ARBA00004123"/>
    </source>
</evidence>
<dbReference type="PANTHER" id="PTHR31845:SF18">
    <property type="entry name" value="ZN(II)2CYS6 TRANSCRIPTION FACTOR (EUROFUNG)"/>
    <property type="match status" value="1"/>
</dbReference>
<dbReference type="GO" id="GO:0000976">
    <property type="term" value="F:transcription cis-regulatory region binding"/>
    <property type="evidence" value="ECO:0007669"/>
    <property type="project" value="TreeGrafter"/>
</dbReference>
<dbReference type="GO" id="GO:0005634">
    <property type="term" value="C:nucleus"/>
    <property type="evidence" value="ECO:0007669"/>
    <property type="project" value="UniProtKB-SubCell"/>
</dbReference>
<feature type="compositionally biased region" description="Polar residues" evidence="6">
    <location>
        <begin position="108"/>
        <end position="120"/>
    </location>
</feature>
<sequence>MANRCHRMKKECLPSPPMRKRRMMTKTPGDNKVERLEEKVDGLVALLKSVTQGAPGSFNASSINSALGRLIPATSGREADGVITNNTNHVEYPYDKPGVTRSVEGPFTPTTSSLSRPESTNQLPSLIYSYLEPSAEEASAYLDRFRNEFQGQLPFLQVSSSMTAQQLRQESPLLWLSIMTVASTRSTQKIMLSKEVSGVFGREAYVEGTRNMDFLLAVLVYTTW</sequence>
<evidence type="ECO:0000313" key="8">
    <source>
        <dbReference type="Proteomes" id="UP000701341"/>
    </source>
</evidence>
<dbReference type="AlphaFoldDB" id="A0A9P5GC84"/>
<evidence type="ECO:0000313" key="7">
    <source>
        <dbReference type="EMBL" id="KAF7516680.1"/>
    </source>
</evidence>
<keyword evidence="8" id="KW-1185">Reference proteome</keyword>
<proteinExistence type="predicted"/>
<protein>
    <submittedName>
        <fullName evidence="7">Uncharacterized protein</fullName>
    </submittedName>
</protein>
<organism evidence="7 8">
    <name type="scientific">Penicillium crustosum</name>
    <name type="common">Blue mold fungus</name>
    <dbReference type="NCBI Taxonomy" id="36656"/>
    <lineage>
        <taxon>Eukaryota</taxon>
        <taxon>Fungi</taxon>
        <taxon>Dikarya</taxon>
        <taxon>Ascomycota</taxon>
        <taxon>Pezizomycotina</taxon>
        <taxon>Eurotiomycetes</taxon>
        <taxon>Eurotiomycetidae</taxon>
        <taxon>Eurotiales</taxon>
        <taxon>Aspergillaceae</taxon>
        <taxon>Penicillium</taxon>
    </lineage>
</organism>
<evidence type="ECO:0000256" key="4">
    <source>
        <dbReference type="ARBA" id="ARBA00023163"/>
    </source>
</evidence>
<dbReference type="InterPro" id="IPR051089">
    <property type="entry name" value="prtT"/>
</dbReference>
<evidence type="ECO:0000256" key="6">
    <source>
        <dbReference type="SAM" id="MobiDB-lite"/>
    </source>
</evidence>
<dbReference type="GO" id="GO:0000981">
    <property type="term" value="F:DNA-binding transcription factor activity, RNA polymerase II-specific"/>
    <property type="evidence" value="ECO:0007669"/>
    <property type="project" value="TreeGrafter"/>
</dbReference>
<dbReference type="Proteomes" id="UP000701341">
    <property type="component" value="Unassembled WGS sequence"/>
</dbReference>
<comment type="subcellular location">
    <subcellularLocation>
        <location evidence="1">Nucleus</location>
    </subcellularLocation>
</comment>
<evidence type="ECO:0000256" key="2">
    <source>
        <dbReference type="ARBA" id="ARBA00023015"/>
    </source>
</evidence>
<keyword evidence="5" id="KW-0539">Nucleus</keyword>
<keyword evidence="4" id="KW-0804">Transcription</keyword>
<name>A0A9P5GC84_PENCR</name>
<dbReference type="EMBL" id="JAAOZQ010000132">
    <property type="protein sequence ID" value="KAF7516680.1"/>
    <property type="molecule type" value="Genomic_DNA"/>
</dbReference>
<feature type="region of interest" description="Disordered" evidence="6">
    <location>
        <begin position="93"/>
        <end position="120"/>
    </location>
</feature>
<dbReference type="PANTHER" id="PTHR31845">
    <property type="entry name" value="FINGER DOMAIN PROTEIN, PUTATIVE-RELATED"/>
    <property type="match status" value="1"/>
</dbReference>